<accession>A0ABP8G245</accession>
<comment type="caution">
    <text evidence="1">The sequence shown here is derived from an EMBL/GenBank/DDBJ whole genome shotgun (WGS) entry which is preliminary data.</text>
</comment>
<dbReference type="Proteomes" id="UP001501207">
    <property type="component" value="Unassembled WGS sequence"/>
</dbReference>
<reference evidence="2" key="1">
    <citation type="journal article" date="2019" name="Int. J. Syst. Evol. Microbiol.">
        <title>The Global Catalogue of Microorganisms (GCM) 10K type strain sequencing project: providing services to taxonomists for standard genome sequencing and annotation.</title>
        <authorList>
            <consortium name="The Broad Institute Genomics Platform"/>
            <consortium name="The Broad Institute Genome Sequencing Center for Infectious Disease"/>
            <person name="Wu L."/>
            <person name="Ma J."/>
        </authorList>
    </citation>
    <scope>NUCLEOTIDE SEQUENCE [LARGE SCALE GENOMIC DNA]</scope>
    <source>
        <strain evidence="2">JCM 17664</strain>
    </source>
</reference>
<sequence length="127" mass="15330">MLNSHHQWFLIETEREYRKAMQRYEEVKYAKKGTKDHKEKLLLAKLISEYEEKKWEVPEVDPIQLIITRMEEFGYKPVDLARFYGDKGTISKVLRYKQPLSLNMIRIFSKELRIPADELIEEYALHP</sequence>
<evidence type="ECO:0008006" key="3">
    <source>
        <dbReference type="Google" id="ProtNLM"/>
    </source>
</evidence>
<protein>
    <recommendedName>
        <fullName evidence="3">XRE family transcriptional regulator</fullName>
    </recommendedName>
</protein>
<dbReference type="EMBL" id="BAABFN010000007">
    <property type="protein sequence ID" value="GAA4315723.1"/>
    <property type="molecule type" value="Genomic_DNA"/>
</dbReference>
<evidence type="ECO:0000313" key="2">
    <source>
        <dbReference type="Proteomes" id="UP001501207"/>
    </source>
</evidence>
<gene>
    <name evidence="1" type="ORF">GCM10023143_27250</name>
</gene>
<keyword evidence="2" id="KW-1185">Reference proteome</keyword>
<name>A0ABP8G245_9BACT</name>
<proteinExistence type="predicted"/>
<dbReference type="RefSeq" id="WP_344980240.1">
    <property type="nucleotide sequence ID" value="NZ_BAABFN010000007.1"/>
</dbReference>
<evidence type="ECO:0000313" key="1">
    <source>
        <dbReference type="EMBL" id="GAA4315723.1"/>
    </source>
</evidence>
<organism evidence="1 2">
    <name type="scientific">Compostibacter hankyongensis</name>
    <dbReference type="NCBI Taxonomy" id="1007089"/>
    <lineage>
        <taxon>Bacteria</taxon>
        <taxon>Pseudomonadati</taxon>
        <taxon>Bacteroidota</taxon>
        <taxon>Chitinophagia</taxon>
        <taxon>Chitinophagales</taxon>
        <taxon>Chitinophagaceae</taxon>
        <taxon>Compostibacter</taxon>
    </lineage>
</organism>